<proteinExistence type="predicted"/>
<sequence length="544" mass="59976">MDPLSPGKDDIRQVGRRELYTDFGKRIEFLKAFLGFTEDDVIIFNRGAKYLKAALPDLTHRLYAKMLDFDITARALRTRTTTSEGEVEDLFTLDSPHVQRRKIFWKWYLTRLFSDPTPIEYWEYLAKVGEMHTGKVLMHPLKIEYMHMNTCLGTVNQLAIETISLQPDLSITFKFALIRTINKILCIQNDLISRCYIREGEEFDRPAKTEPDPNSMAKFGCPHAEMASTETAPSNESNDTGSIDARSMDAQSNDARSSDIRSNAETRSETRSNADTRSVADTVSTDARSIEARSIADARSVGERRRSVADRRSAADTRSIADIRSMVDARSIADTRSVADTTSTEDTRSIDRPGTAPSITDSRSLVERPSTGTASIPVPAIPDAFRPNPNPNPNPNPDSRPNTGRSIPERPDIRRAHSRENTGTGSSIDGASLTDARSNSDASSIHPRCLVPGMSQSQSRPTSAGRPPSSSSRDRSASIDLVRVISSADPTGMPDVPLAHGGHKISPSYAGTLGGFTSPFAAEQTFETKIWSAKSKQKWYKAAE</sequence>
<feature type="compositionally biased region" description="Basic and acidic residues" evidence="1">
    <location>
        <begin position="407"/>
        <end position="420"/>
    </location>
</feature>
<dbReference type="PANTHER" id="PTHR42071:SF1">
    <property type="entry name" value="GLOBIN-SENSOR DOMAIN-CONTAINING PROTEIN"/>
    <property type="match status" value="1"/>
</dbReference>
<accession>A0A319DSU2</accession>
<keyword evidence="4" id="KW-1185">Reference proteome</keyword>
<feature type="compositionally biased region" description="Polar residues" evidence="1">
    <location>
        <begin position="421"/>
        <end position="443"/>
    </location>
</feature>
<dbReference type="VEuPathDB" id="FungiDB:BO71DRAFT_401603"/>
<dbReference type="InterPro" id="IPR012292">
    <property type="entry name" value="Globin/Proto"/>
</dbReference>
<feature type="compositionally biased region" description="Basic and acidic residues" evidence="1">
    <location>
        <begin position="256"/>
        <end position="274"/>
    </location>
</feature>
<reference evidence="3 4" key="1">
    <citation type="submission" date="2018-02" db="EMBL/GenBank/DDBJ databases">
        <title>The genomes of Aspergillus section Nigri reveals drivers in fungal speciation.</title>
        <authorList>
            <consortium name="DOE Joint Genome Institute"/>
            <person name="Vesth T.C."/>
            <person name="Nybo J."/>
            <person name="Theobald S."/>
            <person name="Brandl J."/>
            <person name="Frisvad J.C."/>
            <person name="Nielsen K.F."/>
            <person name="Lyhne E.K."/>
            <person name="Kogle M.E."/>
            <person name="Kuo A."/>
            <person name="Riley R."/>
            <person name="Clum A."/>
            <person name="Nolan M."/>
            <person name="Lipzen A."/>
            <person name="Salamov A."/>
            <person name="Henrissat B."/>
            <person name="Wiebenga A."/>
            <person name="De vries R.P."/>
            <person name="Grigoriev I.V."/>
            <person name="Mortensen U.H."/>
            <person name="Andersen M.R."/>
            <person name="Baker S.E."/>
        </authorList>
    </citation>
    <scope>NUCLEOTIDE SEQUENCE [LARGE SCALE GENOMIC DNA]</scope>
    <source>
        <strain evidence="3 4">CBS 707.79</strain>
    </source>
</reference>
<evidence type="ECO:0000259" key="2">
    <source>
        <dbReference type="Pfam" id="PF11563"/>
    </source>
</evidence>
<evidence type="ECO:0000256" key="1">
    <source>
        <dbReference type="SAM" id="MobiDB-lite"/>
    </source>
</evidence>
<dbReference type="PANTHER" id="PTHR42071">
    <property type="entry name" value="PROTOGLOBIN DOMAIN-CONTAINING PROTEIN"/>
    <property type="match status" value="1"/>
</dbReference>
<feature type="region of interest" description="Disordered" evidence="1">
    <location>
        <begin position="335"/>
        <end position="477"/>
    </location>
</feature>
<organism evidence="3 4">
    <name type="scientific">Aspergillus ellipticus CBS 707.79</name>
    <dbReference type="NCBI Taxonomy" id="1448320"/>
    <lineage>
        <taxon>Eukaryota</taxon>
        <taxon>Fungi</taxon>
        <taxon>Dikarya</taxon>
        <taxon>Ascomycota</taxon>
        <taxon>Pezizomycotina</taxon>
        <taxon>Eurotiomycetes</taxon>
        <taxon>Eurotiomycetidae</taxon>
        <taxon>Eurotiales</taxon>
        <taxon>Aspergillaceae</taxon>
        <taxon>Aspergillus</taxon>
        <taxon>Aspergillus subgen. Circumdati</taxon>
    </lineage>
</organism>
<feature type="region of interest" description="Disordered" evidence="1">
    <location>
        <begin position="297"/>
        <end position="316"/>
    </location>
</feature>
<feature type="region of interest" description="Disordered" evidence="1">
    <location>
        <begin position="226"/>
        <end position="287"/>
    </location>
</feature>
<dbReference type="OrthoDB" id="10027058at2759"/>
<feature type="compositionally biased region" description="Low complexity" evidence="1">
    <location>
        <begin position="459"/>
        <end position="471"/>
    </location>
</feature>
<name>A0A319DSU2_9EURO</name>
<dbReference type="GO" id="GO:0020037">
    <property type="term" value="F:heme binding"/>
    <property type="evidence" value="ECO:0007669"/>
    <property type="project" value="InterPro"/>
</dbReference>
<feature type="compositionally biased region" description="Polar residues" evidence="1">
    <location>
        <begin position="275"/>
        <end position="287"/>
    </location>
</feature>
<dbReference type="InterPro" id="IPR044398">
    <property type="entry name" value="Globin-sensor_dom"/>
</dbReference>
<dbReference type="AlphaFoldDB" id="A0A319DSU2"/>
<dbReference type="Pfam" id="PF11563">
    <property type="entry name" value="Protoglobin"/>
    <property type="match status" value="1"/>
</dbReference>
<feature type="domain" description="Globin-sensor" evidence="2">
    <location>
        <begin position="25"/>
        <end position="202"/>
    </location>
</feature>
<feature type="compositionally biased region" description="Pro residues" evidence="1">
    <location>
        <begin position="388"/>
        <end position="398"/>
    </location>
</feature>
<feature type="compositionally biased region" description="Polar residues" evidence="1">
    <location>
        <begin position="228"/>
        <end position="241"/>
    </location>
</feature>
<dbReference type="GO" id="GO:0019825">
    <property type="term" value="F:oxygen binding"/>
    <property type="evidence" value="ECO:0007669"/>
    <property type="project" value="InterPro"/>
</dbReference>
<evidence type="ECO:0000313" key="3">
    <source>
        <dbReference type="EMBL" id="PYH91148.1"/>
    </source>
</evidence>
<gene>
    <name evidence="3" type="ORF">BO71DRAFT_401603</name>
</gene>
<dbReference type="Proteomes" id="UP000247810">
    <property type="component" value="Unassembled WGS sequence"/>
</dbReference>
<dbReference type="EMBL" id="KZ825954">
    <property type="protein sequence ID" value="PYH91148.1"/>
    <property type="molecule type" value="Genomic_DNA"/>
</dbReference>
<evidence type="ECO:0000313" key="4">
    <source>
        <dbReference type="Proteomes" id="UP000247810"/>
    </source>
</evidence>
<protein>
    <recommendedName>
        <fullName evidence="2">Globin-sensor domain-containing protein</fullName>
    </recommendedName>
</protein>
<dbReference type="Gene3D" id="1.10.490.10">
    <property type="entry name" value="Globins"/>
    <property type="match status" value="1"/>
</dbReference>